<dbReference type="InterPro" id="IPR019587">
    <property type="entry name" value="Polyketide_cyclase/dehydratase"/>
</dbReference>
<dbReference type="SUPFAM" id="SSF55961">
    <property type="entry name" value="Bet v1-like"/>
    <property type="match status" value="1"/>
</dbReference>
<sequence length="179" mass="19470">MVRGMVTVVDVDAGPTAVARRVEVAAPAAEVFALIADPRQHRELDGSGRMRDLPVLGPERLSVGDSFTVAMEQAGVPYQATSTVTALEDGKTIEWQDGYGRRWRWELSETEAGTTEVTESMEFGTALTPLFDQLSGDTDQHASTITETLQKLAERFAQNPGRPAVCHARWVSPNLRAAS</sequence>
<reference evidence="1 2" key="1">
    <citation type="submission" date="2018-06" db="EMBL/GenBank/DDBJ databases">
        <authorList>
            <consortium name="Pathogen Informatics"/>
            <person name="Doyle S."/>
        </authorList>
    </citation>
    <scope>NUCLEOTIDE SEQUENCE [LARGE SCALE GENOMIC DNA]</scope>
    <source>
        <strain evidence="1 2">NCTC10821</strain>
    </source>
</reference>
<dbReference type="EMBL" id="UGQT01000001">
    <property type="protein sequence ID" value="STZ61377.1"/>
    <property type="molecule type" value="Genomic_DNA"/>
</dbReference>
<proteinExistence type="predicted"/>
<dbReference type="Pfam" id="PF10604">
    <property type="entry name" value="Polyketide_cyc2"/>
    <property type="match status" value="1"/>
</dbReference>
<dbReference type="AlphaFoldDB" id="A0A378TMF5"/>
<keyword evidence="2" id="KW-1185">Reference proteome</keyword>
<dbReference type="Proteomes" id="UP000254978">
    <property type="component" value="Unassembled WGS sequence"/>
</dbReference>
<gene>
    <name evidence="1" type="ORF">NCTC10821_04931</name>
</gene>
<evidence type="ECO:0000313" key="1">
    <source>
        <dbReference type="EMBL" id="STZ61377.1"/>
    </source>
</evidence>
<protein>
    <submittedName>
        <fullName evidence="1">Polyketide cyclase / dehydrase and lipid transport</fullName>
    </submittedName>
</protein>
<accession>A0A378TMF5</accession>
<dbReference type="Gene3D" id="3.30.530.20">
    <property type="match status" value="1"/>
</dbReference>
<organism evidence="1 2">
    <name type="scientific">Mycolicibacterium tokaiense</name>
    <dbReference type="NCBI Taxonomy" id="39695"/>
    <lineage>
        <taxon>Bacteria</taxon>
        <taxon>Bacillati</taxon>
        <taxon>Actinomycetota</taxon>
        <taxon>Actinomycetes</taxon>
        <taxon>Mycobacteriales</taxon>
        <taxon>Mycobacteriaceae</taxon>
        <taxon>Mycolicibacterium</taxon>
    </lineage>
</organism>
<name>A0A378TMF5_9MYCO</name>
<evidence type="ECO:0000313" key="2">
    <source>
        <dbReference type="Proteomes" id="UP000254978"/>
    </source>
</evidence>
<dbReference type="InterPro" id="IPR023393">
    <property type="entry name" value="START-like_dom_sf"/>
</dbReference>